<reference evidence="2" key="1">
    <citation type="submission" date="2017-01" db="EMBL/GenBank/DDBJ databases">
        <title>Comparative genomics of anhydrobiosis in the tardigrade Hypsibius dujardini.</title>
        <authorList>
            <person name="Yoshida Y."/>
            <person name="Koutsovoulos G."/>
            <person name="Laetsch D."/>
            <person name="Stevens L."/>
            <person name="Kumar S."/>
            <person name="Horikawa D."/>
            <person name="Ishino K."/>
            <person name="Komine S."/>
            <person name="Tomita M."/>
            <person name="Blaxter M."/>
            <person name="Arakawa K."/>
        </authorList>
    </citation>
    <scope>NUCLEOTIDE SEQUENCE [LARGE SCALE GENOMIC DNA]</scope>
    <source>
        <strain evidence="2">Z151</strain>
    </source>
</reference>
<comment type="caution">
    <text evidence="1">The sequence shown here is derived from an EMBL/GenBank/DDBJ whole genome shotgun (WGS) entry which is preliminary data.</text>
</comment>
<dbReference type="EMBL" id="MTYJ01000303">
    <property type="protein sequence ID" value="OWA53100.1"/>
    <property type="molecule type" value="Genomic_DNA"/>
</dbReference>
<dbReference type="Proteomes" id="UP000192578">
    <property type="component" value="Unassembled WGS sequence"/>
</dbReference>
<organism evidence="1 2">
    <name type="scientific">Hypsibius exemplaris</name>
    <name type="common">Freshwater tardigrade</name>
    <dbReference type="NCBI Taxonomy" id="2072580"/>
    <lineage>
        <taxon>Eukaryota</taxon>
        <taxon>Metazoa</taxon>
        <taxon>Ecdysozoa</taxon>
        <taxon>Tardigrada</taxon>
        <taxon>Eutardigrada</taxon>
        <taxon>Parachela</taxon>
        <taxon>Hypsibioidea</taxon>
        <taxon>Hypsibiidae</taxon>
        <taxon>Hypsibius</taxon>
    </lineage>
</organism>
<accession>A0A9X6NF93</accession>
<protein>
    <submittedName>
        <fullName evidence="1">Uncharacterized protein</fullName>
    </submittedName>
</protein>
<evidence type="ECO:0000313" key="2">
    <source>
        <dbReference type="Proteomes" id="UP000192578"/>
    </source>
</evidence>
<dbReference type="AlphaFoldDB" id="A0A9X6NF93"/>
<sequence length="502" mass="54512">MNASPVSGHGSTQYSSTGFLPQLEKELCNGGRVNRSINVSPVCVCDVRSIDQSRASSHDAASLRSISRPQSLLVQECCSTSSTLPKLLSPNDLLTPEVLENPEALAALGFGYPPGYGPPYPPLTLDVVNSLACRHRCVVSPQDLEVHEMCRSPSSNTSGFCSGSFLTGADGNSKDCPSGANSVSSSEEDKTLLQQEDAEAEFSGWSTCEFPVELKDVQKLFQLGDTALRDNGSNCSDFNALRVMFSALRILYYGDLKTLIPVVRQYARDTVSDFLLKSSVAGLTADEMIAAVTEVSEDRVTGVFIPTVPPRAPKMADVELDKFLAFWMARGAVPIVCCANFEASNERATATDSNGFSWQYRVVYGVEEGRIHVMTPVASLNLKAMWECLEAPVSLAISPKVVFGDLGDARPLGDLSDLRFLDDKLNVLGQVNYFLQLRTANSADRSPDPLLQSSRFLRYGYGQRVPLVPTLDHITVPTRMCSGILLFARSDSVALCKLLKSF</sequence>
<keyword evidence="2" id="KW-1185">Reference proteome</keyword>
<proteinExistence type="predicted"/>
<dbReference type="OrthoDB" id="10064600at2759"/>
<evidence type="ECO:0000313" key="1">
    <source>
        <dbReference type="EMBL" id="OWA53100.1"/>
    </source>
</evidence>
<gene>
    <name evidence="1" type="ORF">BV898_17534</name>
</gene>
<name>A0A9X6NF93_HYPEX</name>